<accession>A0ABN6CGY3</accession>
<organism evidence="3 4">
    <name type="scientific">Actinoplanes ianthinogenes</name>
    <dbReference type="NCBI Taxonomy" id="122358"/>
    <lineage>
        <taxon>Bacteria</taxon>
        <taxon>Bacillati</taxon>
        <taxon>Actinomycetota</taxon>
        <taxon>Actinomycetes</taxon>
        <taxon>Micromonosporales</taxon>
        <taxon>Micromonosporaceae</taxon>
        <taxon>Actinoplanes</taxon>
    </lineage>
</organism>
<evidence type="ECO:0000259" key="2">
    <source>
        <dbReference type="SMART" id="SM00943"/>
    </source>
</evidence>
<dbReference type="Pfam" id="PF09250">
    <property type="entry name" value="Prim-Pol"/>
    <property type="match status" value="1"/>
</dbReference>
<reference evidence="3 4" key="1">
    <citation type="submission" date="2020-08" db="EMBL/GenBank/DDBJ databases">
        <title>Whole genome shotgun sequence of Actinoplanes ianthinogenes NBRC 13996.</title>
        <authorList>
            <person name="Komaki H."/>
            <person name="Tamura T."/>
        </authorList>
    </citation>
    <scope>NUCLEOTIDE SEQUENCE [LARGE SCALE GENOMIC DNA]</scope>
    <source>
        <strain evidence="3 4">NBRC 13996</strain>
    </source>
</reference>
<sequence length="318" mass="33989">MLDPGPLRAAALGHAGRGWHVFPLRPDNRPHDPDHPKKPAFPDHGTDRCTRTDPRCRAGHTGWEARATCDPRRIGRAWSFTPYNVGIACGPAGLVVIDLDVRKPGADVPDGHDGYRHGLQVFTDLCHRHGQDVPDDTFTVATGNGGQHLYFQHPAGEPLRNTQGDRGGLGWLIDTRAHGGYVVAAGSTAGGRAYRVLHDLPVRELPGWIAGLLRPAEPINPRKVLGDFSAFRRSAYVRAAVGKTLDRLAAARPGGRNFALYVAACSLGQLAAGGALTDAEVTEALTPTAHAIGLSERETARTIRSGLLAGARSPRRVA</sequence>
<dbReference type="CDD" id="cd04859">
    <property type="entry name" value="Prim_Pol"/>
    <property type="match status" value="1"/>
</dbReference>
<keyword evidence="4" id="KW-1185">Reference proteome</keyword>
<dbReference type="EMBL" id="AP023356">
    <property type="protein sequence ID" value="BCJ44702.1"/>
    <property type="molecule type" value="Genomic_DNA"/>
</dbReference>
<dbReference type="InterPro" id="IPR015330">
    <property type="entry name" value="DNA_primase/pol_bifunc_N"/>
</dbReference>
<feature type="region of interest" description="Disordered" evidence="1">
    <location>
        <begin position="19"/>
        <end position="50"/>
    </location>
</feature>
<feature type="compositionally biased region" description="Basic and acidic residues" evidence="1">
    <location>
        <begin position="26"/>
        <end position="50"/>
    </location>
</feature>
<proteinExistence type="predicted"/>
<dbReference type="SUPFAM" id="SSF56747">
    <property type="entry name" value="Prim-pol domain"/>
    <property type="match status" value="1"/>
</dbReference>
<evidence type="ECO:0000313" key="3">
    <source>
        <dbReference type="EMBL" id="BCJ44702.1"/>
    </source>
</evidence>
<evidence type="ECO:0000313" key="4">
    <source>
        <dbReference type="Proteomes" id="UP000676967"/>
    </source>
</evidence>
<evidence type="ECO:0000256" key="1">
    <source>
        <dbReference type="SAM" id="MobiDB-lite"/>
    </source>
</evidence>
<name>A0ABN6CGY3_9ACTN</name>
<feature type="domain" description="DNA primase/polymerase bifunctional N-terminal" evidence="2">
    <location>
        <begin position="11"/>
        <end position="209"/>
    </location>
</feature>
<dbReference type="SMART" id="SM00943">
    <property type="entry name" value="Prim-Pol"/>
    <property type="match status" value="1"/>
</dbReference>
<gene>
    <name evidence="3" type="ORF">Aiant_53590</name>
</gene>
<dbReference type="Proteomes" id="UP000676967">
    <property type="component" value="Chromosome"/>
</dbReference>
<protein>
    <recommendedName>
        <fullName evidence="2">DNA primase/polymerase bifunctional N-terminal domain-containing protein</fullName>
    </recommendedName>
</protein>